<protein>
    <submittedName>
        <fullName evidence="3">Phosphatase PAP2 family protein</fullName>
    </submittedName>
</protein>
<keyword evidence="1" id="KW-0472">Membrane</keyword>
<dbReference type="RefSeq" id="WP_022038622.1">
    <property type="nucleotide sequence ID" value="NZ_JACSPP010000011.1"/>
</dbReference>
<evidence type="ECO:0000256" key="1">
    <source>
        <dbReference type="SAM" id="Phobius"/>
    </source>
</evidence>
<feature type="transmembrane region" description="Helical" evidence="1">
    <location>
        <begin position="136"/>
        <end position="154"/>
    </location>
</feature>
<reference evidence="3 4" key="1">
    <citation type="submission" date="2020-08" db="EMBL/GenBank/DDBJ databases">
        <title>A Genomic Blueprint of the Chicken Gut Microbiome.</title>
        <authorList>
            <person name="Gilroy R."/>
            <person name="Ravi A."/>
            <person name="Getino M."/>
            <person name="Pursley I."/>
            <person name="Horton D.L."/>
            <person name="Alikhan N.-F."/>
            <person name="Baker D."/>
            <person name="Gharbi K."/>
            <person name="Hall N."/>
            <person name="Watson M."/>
            <person name="Adriaenssens E.M."/>
            <person name="Foster-Nyarko E."/>
            <person name="Jarju S."/>
            <person name="Secka A."/>
            <person name="Antonio M."/>
            <person name="Oren A."/>
            <person name="Chaudhuri R."/>
            <person name="La Ragione R.M."/>
            <person name="Hildebrand F."/>
            <person name="Pallen M.J."/>
        </authorList>
    </citation>
    <scope>NUCLEOTIDE SEQUENCE [LARGE SCALE GENOMIC DNA]</scope>
    <source>
        <strain evidence="3 4">Sa1CVN1</strain>
    </source>
</reference>
<comment type="caution">
    <text evidence="3">The sequence shown here is derived from an EMBL/GenBank/DDBJ whole genome shotgun (WGS) entry which is preliminary data.</text>
</comment>
<dbReference type="EMBL" id="JACSPP010000011">
    <property type="protein sequence ID" value="MBD8039897.1"/>
    <property type="molecule type" value="Genomic_DNA"/>
</dbReference>
<dbReference type="SUPFAM" id="SSF48317">
    <property type="entry name" value="Acid phosphatase/Vanadium-dependent haloperoxidase"/>
    <property type="match status" value="1"/>
</dbReference>
<dbReference type="InterPro" id="IPR036938">
    <property type="entry name" value="PAP2/HPO_sf"/>
</dbReference>
<feature type="transmembrane region" description="Helical" evidence="1">
    <location>
        <begin position="293"/>
        <end position="311"/>
    </location>
</feature>
<feature type="transmembrane region" description="Helical" evidence="1">
    <location>
        <begin position="243"/>
        <end position="261"/>
    </location>
</feature>
<feature type="transmembrane region" description="Helical" evidence="1">
    <location>
        <begin position="163"/>
        <end position="181"/>
    </location>
</feature>
<keyword evidence="4" id="KW-1185">Reference proteome</keyword>
<organism evidence="3 4">
    <name type="scientific">Phocaeicola intestinalis</name>
    <dbReference type="NCBI Taxonomy" id="2762212"/>
    <lineage>
        <taxon>Bacteria</taxon>
        <taxon>Pseudomonadati</taxon>
        <taxon>Bacteroidota</taxon>
        <taxon>Bacteroidia</taxon>
        <taxon>Bacteroidales</taxon>
        <taxon>Bacteroidaceae</taxon>
        <taxon>Phocaeicola</taxon>
    </lineage>
</organism>
<accession>A0ABR8Y6W0</accession>
<gene>
    <name evidence="3" type="ORF">H9625_05435</name>
</gene>
<feature type="domain" description="Inositolphosphotransferase Aur1/Ipt1" evidence="2">
    <location>
        <begin position="128"/>
        <end position="304"/>
    </location>
</feature>
<evidence type="ECO:0000259" key="2">
    <source>
        <dbReference type="Pfam" id="PF14378"/>
    </source>
</evidence>
<feature type="transmembrane region" description="Helical" evidence="1">
    <location>
        <begin position="47"/>
        <end position="67"/>
    </location>
</feature>
<dbReference type="InterPro" id="IPR026841">
    <property type="entry name" value="Aur1/Ipt1"/>
</dbReference>
<feature type="transmembrane region" description="Helical" evidence="1">
    <location>
        <begin position="268"/>
        <end position="287"/>
    </location>
</feature>
<evidence type="ECO:0000313" key="4">
    <source>
        <dbReference type="Proteomes" id="UP000620874"/>
    </source>
</evidence>
<proteinExistence type="predicted"/>
<dbReference type="Pfam" id="PF14378">
    <property type="entry name" value="PAP2_3"/>
    <property type="match status" value="1"/>
</dbReference>
<sequence>MAIKLFERVESGKELFAVETISLIYNALTSFLVLLLYQRMDHPGTMLLERLGIVILTFVLIFLYQAFPCRLTAFVRMVVQMSLLAYWYPDTFEFNRLFPNLDYLFARNEQALFGCQPSVEFSEHCPSIWFSEPFNMGYFFYYPMMLIVVLYYFVKRFEWFEKICFVLVTSFFIYYLVYIMLPVAGPQFYFPAIGMDRVNACDFPPIGDYFNTNDYLIPGPGFDHGFFFNLVEASQEVGERPTAAFPSSHVGISTIVMIMAWRVNRRLAYFLAPFYVLLCCATVYIQAHYLVDSIAGFFTAFFVYQLATLMYKRWFISPAFKYFK</sequence>
<name>A0ABR8Y6W0_9BACT</name>
<keyword evidence="1" id="KW-0812">Transmembrane</keyword>
<feature type="transmembrane region" description="Helical" evidence="1">
    <location>
        <begin position="15"/>
        <end position="35"/>
    </location>
</feature>
<dbReference type="Gene3D" id="1.20.144.10">
    <property type="entry name" value="Phosphatidic acid phosphatase type 2/haloperoxidase"/>
    <property type="match status" value="1"/>
</dbReference>
<evidence type="ECO:0000313" key="3">
    <source>
        <dbReference type="EMBL" id="MBD8039897.1"/>
    </source>
</evidence>
<dbReference type="Proteomes" id="UP000620874">
    <property type="component" value="Unassembled WGS sequence"/>
</dbReference>
<keyword evidence="1" id="KW-1133">Transmembrane helix</keyword>